<dbReference type="InterPro" id="IPR029493">
    <property type="entry name" value="RecD2-like_HHH"/>
</dbReference>
<sequence>MGLSLYTLKVTSVSEFQSLQAGYVYFRGVPFDADKRLTTAKVVFAKVKNDILPMIPTVGQQWVVQGNATQRVAEKNGYRYIAIDLDVISAKVTMPDCGETFISFLSSCADFKGVGEVKAREIWSRFGKAIYSILTNKDMASLLDVLSENTALALIDSWAKYSNLQYMEWFAEHSIPPAISGKVIRYYDKSSIRLIQRDIYRLLAFGMTFDQVDSIAVAKFSIQNNDPRRLVAAVEQALDKWTAKGHTYADYNTIRRILANILKDNALVDEALSISKSNGAYIVSDEGFYHPTGMLVIESVIAKRFKKLAQIKTWDSSHDDAYDGASAVGEYPLTVKQREALYNALSYGISAIFGGAGTGKTTVIKSIIVGLETLGYQIYPMALSGRAAKRLREATGRKTSTIAAFLRKEPVLSDKVILVIDEAAMVDVKLMYQIISHIPPSVRILLVGDPDQLPPIGGGLVLHAIQKSNAIVKTTLDIVQRQSDESGIPEYSNYVKAGIVPSQLSKQKVFFHDVSEQDINFVVTKLYAESPDITQILGATYSKKYGGIDALNLLCQQSVNHDGCSLMFEIDEQKYGLNIKVNDPVIFVQNNQSVDIQNGTLGKQIDVNQTEHGFGKVKIDDGREIDLTMNLIDHIRLAYCISLHKAQGSQFDRVIIPIVPSSVMDRGWIYTAITRAVKEVHIVGCPDLFAKHIQRPSKSHIRQVFLSKLLDMGN</sequence>
<feature type="domain" description="UvrD-like helicase C-terminal" evidence="3">
    <location>
        <begin position="637"/>
        <end position="683"/>
    </location>
</feature>
<keyword evidence="5" id="KW-0378">Hydrolase</keyword>
<evidence type="ECO:0000259" key="4">
    <source>
        <dbReference type="Pfam" id="PF14490"/>
    </source>
</evidence>
<name>A0A223LYT4_AERVE</name>
<dbReference type="PANTHER" id="PTHR43788">
    <property type="entry name" value="DNA2/NAM7 HELICASE FAMILY MEMBER"/>
    <property type="match status" value="1"/>
</dbReference>
<dbReference type="Pfam" id="PF13538">
    <property type="entry name" value="UvrD_C_2"/>
    <property type="match status" value="1"/>
</dbReference>
<dbReference type="CDD" id="cd17933">
    <property type="entry name" value="DEXSc_RecD-like"/>
    <property type="match status" value="1"/>
</dbReference>
<feature type="domain" description="ATP-dependent RecD2 DNA helicase-like helix-hairpin-helix" evidence="4">
    <location>
        <begin position="165"/>
        <end position="248"/>
    </location>
</feature>
<evidence type="ECO:0000313" key="5">
    <source>
        <dbReference type="EMBL" id="ASU10320.1"/>
    </source>
</evidence>
<dbReference type="GO" id="GO:0003678">
    <property type="term" value="F:DNA helicase activity"/>
    <property type="evidence" value="ECO:0007669"/>
    <property type="project" value="UniProtKB-ARBA"/>
</dbReference>
<dbReference type="InterPro" id="IPR027417">
    <property type="entry name" value="P-loop_NTPase"/>
</dbReference>
<evidence type="ECO:0000256" key="2">
    <source>
        <dbReference type="ARBA" id="ARBA00022840"/>
    </source>
</evidence>
<dbReference type="CDD" id="cd18809">
    <property type="entry name" value="SF1_C_RecD"/>
    <property type="match status" value="1"/>
</dbReference>
<accession>A0A223LYT4</accession>
<organism evidence="5">
    <name type="scientific">Aeromonas veronii</name>
    <dbReference type="NCBI Taxonomy" id="654"/>
    <lineage>
        <taxon>Bacteria</taxon>
        <taxon>Pseudomonadati</taxon>
        <taxon>Pseudomonadota</taxon>
        <taxon>Gammaproteobacteria</taxon>
        <taxon>Aeromonadales</taxon>
        <taxon>Aeromonadaceae</taxon>
        <taxon>Aeromonas</taxon>
    </lineage>
</organism>
<dbReference type="GeneID" id="99771662"/>
<dbReference type="SUPFAM" id="SSF52540">
    <property type="entry name" value="P-loop containing nucleoside triphosphate hydrolases"/>
    <property type="match status" value="2"/>
</dbReference>
<keyword evidence="2" id="KW-0067">ATP-binding</keyword>
<evidence type="ECO:0000256" key="1">
    <source>
        <dbReference type="ARBA" id="ARBA00022741"/>
    </source>
</evidence>
<dbReference type="InterPro" id="IPR027785">
    <property type="entry name" value="UvrD-like_helicase_C"/>
</dbReference>
<dbReference type="RefSeq" id="WP_113740588.1">
    <property type="nucleotide sequence ID" value="NZ_CAWNYM010000006.1"/>
</dbReference>
<dbReference type="Pfam" id="PF14490">
    <property type="entry name" value="HHH_RecD2"/>
    <property type="match status" value="1"/>
</dbReference>
<keyword evidence="5" id="KW-0347">Helicase</keyword>
<protein>
    <submittedName>
        <fullName evidence="5">RecD-like DNA helicase YrrC</fullName>
    </submittedName>
</protein>
<dbReference type="Gene3D" id="2.30.30.940">
    <property type="match status" value="1"/>
</dbReference>
<proteinExistence type="predicted"/>
<reference evidence="5" key="1">
    <citation type="submission" date="2017-07" db="EMBL/GenBank/DDBJ databases">
        <authorList>
            <person name="Sun Z.S."/>
            <person name="Albrecht U."/>
            <person name="Echele G."/>
            <person name="Lee C.C."/>
        </authorList>
    </citation>
    <scope>NUCLEOTIDE SEQUENCE</scope>
    <source>
        <strain evidence="5">172</strain>
    </source>
</reference>
<dbReference type="EMBL" id="MF495680">
    <property type="protein sequence ID" value="ASU10320.1"/>
    <property type="molecule type" value="Genomic_DNA"/>
</dbReference>
<dbReference type="InterPro" id="IPR050534">
    <property type="entry name" value="Coronavir_polyprotein_1ab"/>
</dbReference>
<dbReference type="Pfam" id="PF13604">
    <property type="entry name" value="AAA_30"/>
    <property type="match status" value="1"/>
</dbReference>
<dbReference type="PANTHER" id="PTHR43788:SF6">
    <property type="entry name" value="DNA HELICASE B"/>
    <property type="match status" value="1"/>
</dbReference>
<dbReference type="AlphaFoldDB" id="A0A223LYT4"/>
<dbReference type="Gene3D" id="3.40.50.300">
    <property type="entry name" value="P-loop containing nucleotide triphosphate hydrolases"/>
    <property type="match status" value="2"/>
</dbReference>
<keyword evidence="1" id="KW-0547">Nucleotide-binding</keyword>
<dbReference type="GO" id="GO:0005524">
    <property type="term" value="F:ATP binding"/>
    <property type="evidence" value="ECO:0007669"/>
    <property type="project" value="UniProtKB-KW"/>
</dbReference>
<dbReference type="Gene3D" id="1.10.10.2220">
    <property type="match status" value="1"/>
</dbReference>
<evidence type="ECO:0000259" key="3">
    <source>
        <dbReference type="Pfam" id="PF13538"/>
    </source>
</evidence>